<organism evidence="3 4">
    <name type="scientific">Litchfieldia luteola</name>
    <dbReference type="NCBI Taxonomy" id="682179"/>
    <lineage>
        <taxon>Bacteria</taxon>
        <taxon>Bacillati</taxon>
        <taxon>Bacillota</taxon>
        <taxon>Bacilli</taxon>
        <taxon>Bacillales</taxon>
        <taxon>Bacillaceae</taxon>
        <taxon>Litchfieldia</taxon>
    </lineage>
</organism>
<evidence type="ECO:0000313" key="4">
    <source>
        <dbReference type="Proteomes" id="UP001516662"/>
    </source>
</evidence>
<dbReference type="EMBL" id="JADCLJ010000020">
    <property type="protein sequence ID" value="MBE4908741.1"/>
    <property type="molecule type" value="Genomic_DNA"/>
</dbReference>
<accession>A0ABR9QJR9</accession>
<reference evidence="3 4" key="1">
    <citation type="submission" date="2020-10" db="EMBL/GenBank/DDBJ databases">
        <title>Bacillus sp. HD4P25, an endophyte from a halophyte.</title>
        <authorList>
            <person name="Sun J.-Q."/>
        </authorList>
    </citation>
    <scope>NUCLEOTIDE SEQUENCE [LARGE SCALE GENOMIC DNA]</scope>
    <source>
        <strain evidence="3 4">YIM 93174</strain>
    </source>
</reference>
<dbReference type="PANTHER" id="PTHR43022:SF1">
    <property type="entry name" value="PROTEIN SMF"/>
    <property type="match status" value="1"/>
</dbReference>
<name>A0ABR9QJR9_9BACI</name>
<dbReference type="PANTHER" id="PTHR43022">
    <property type="entry name" value="PROTEIN SMF"/>
    <property type="match status" value="1"/>
</dbReference>
<dbReference type="NCBIfam" id="TIGR00732">
    <property type="entry name" value="dprA"/>
    <property type="match status" value="1"/>
</dbReference>
<dbReference type="InterPro" id="IPR003488">
    <property type="entry name" value="DprA"/>
</dbReference>
<dbReference type="Pfam" id="PF02481">
    <property type="entry name" value="DNA_processg_A"/>
    <property type="match status" value="1"/>
</dbReference>
<dbReference type="RefSeq" id="WP_193536684.1">
    <property type="nucleotide sequence ID" value="NZ_JADCLJ010000020.1"/>
</dbReference>
<keyword evidence="4" id="KW-1185">Reference proteome</keyword>
<evidence type="ECO:0000313" key="3">
    <source>
        <dbReference type="EMBL" id="MBE4908741.1"/>
    </source>
</evidence>
<comment type="similarity">
    <text evidence="1">Belongs to the DprA/Smf family.</text>
</comment>
<dbReference type="Gene3D" id="3.40.50.450">
    <property type="match status" value="1"/>
</dbReference>
<feature type="domain" description="Smf/DprA SLOG" evidence="2">
    <location>
        <begin position="80"/>
        <end position="289"/>
    </location>
</feature>
<dbReference type="InterPro" id="IPR057666">
    <property type="entry name" value="DrpA_SLOG"/>
</dbReference>
<evidence type="ECO:0000256" key="1">
    <source>
        <dbReference type="ARBA" id="ARBA00006525"/>
    </source>
</evidence>
<proteinExistence type="inferred from homology"/>
<dbReference type="Proteomes" id="UP001516662">
    <property type="component" value="Unassembled WGS sequence"/>
</dbReference>
<evidence type="ECO:0000259" key="2">
    <source>
        <dbReference type="Pfam" id="PF02481"/>
    </source>
</evidence>
<sequence length="295" mass="33504">MKNVRDRLIHLHHCRGVSWKGIVALLKYDPSLDSIYSFSHKTVESLLTLSKSTAQIFLKDLHSIEIQSMLKQYNEQNIHLITIFDQDYPDQLKQIFDPPWVLYAKGDLALLHEKKQLSVVGTRLPTAYGYYCMEKLIIPLIEKQWCIISGMAEGIDTKAHQLAINNGGRTIAIIGSGFNYIYPKSNLKLVDMIIQEHLILSEYPPNTKPQRWHFPMRNRIISGMSKGTIVVEAKDRSGSLITADQALQQGREVFAVPGSILSNKSTGTNKLIQQGAKLVLSHIDILEELEEEYYV</sequence>
<comment type="caution">
    <text evidence="3">The sequence shown here is derived from an EMBL/GenBank/DDBJ whole genome shotgun (WGS) entry which is preliminary data.</text>
</comment>
<protein>
    <submittedName>
        <fullName evidence="3">DNA-protecting protein DprA</fullName>
    </submittedName>
</protein>
<gene>
    <name evidence="3" type="primary">dprA</name>
    <name evidence="3" type="ORF">IMZ08_11805</name>
</gene>
<dbReference type="SUPFAM" id="SSF102405">
    <property type="entry name" value="MCP/YpsA-like"/>
    <property type="match status" value="1"/>
</dbReference>